<evidence type="ECO:0000313" key="3">
    <source>
        <dbReference type="Proteomes" id="UP000594638"/>
    </source>
</evidence>
<dbReference type="Gramene" id="OE9A049957T1">
    <property type="protein sequence ID" value="OE9A049957C1"/>
    <property type="gene ID" value="OE9A049957"/>
</dbReference>
<dbReference type="PANTHER" id="PTHR33673:SF36">
    <property type="entry name" value="MYB-LIKE PROTEIN Q"/>
    <property type="match status" value="1"/>
</dbReference>
<feature type="compositionally biased region" description="Basic and acidic residues" evidence="1">
    <location>
        <begin position="314"/>
        <end position="324"/>
    </location>
</feature>
<evidence type="ECO:0000256" key="1">
    <source>
        <dbReference type="SAM" id="MobiDB-lite"/>
    </source>
</evidence>
<accession>A0A8S0RJ05</accession>
<dbReference type="EMBL" id="CACTIH010003629">
    <property type="protein sequence ID" value="CAA2979420.1"/>
    <property type="molecule type" value="Genomic_DNA"/>
</dbReference>
<evidence type="ECO:0000313" key="2">
    <source>
        <dbReference type="EMBL" id="CAA2979420.1"/>
    </source>
</evidence>
<feature type="region of interest" description="Disordered" evidence="1">
    <location>
        <begin position="314"/>
        <end position="338"/>
    </location>
</feature>
<name>A0A8S0RJ05_OLEEU</name>
<dbReference type="OrthoDB" id="676141at2759"/>
<dbReference type="AlphaFoldDB" id="A0A8S0RJ05"/>
<dbReference type="PANTHER" id="PTHR33673">
    <property type="entry name" value="SUPPRESSOR SRP40-LIKE PROTEIN"/>
    <property type="match status" value="1"/>
</dbReference>
<dbReference type="Proteomes" id="UP000594638">
    <property type="component" value="Unassembled WGS sequence"/>
</dbReference>
<gene>
    <name evidence="2" type="ORF">OLEA9_A049957</name>
</gene>
<feature type="compositionally biased region" description="Basic and acidic residues" evidence="1">
    <location>
        <begin position="16"/>
        <end position="32"/>
    </location>
</feature>
<organism evidence="2 3">
    <name type="scientific">Olea europaea subsp. europaea</name>
    <dbReference type="NCBI Taxonomy" id="158383"/>
    <lineage>
        <taxon>Eukaryota</taxon>
        <taxon>Viridiplantae</taxon>
        <taxon>Streptophyta</taxon>
        <taxon>Embryophyta</taxon>
        <taxon>Tracheophyta</taxon>
        <taxon>Spermatophyta</taxon>
        <taxon>Magnoliopsida</taxon>
        <taxon>eudicotyledons</taxon>
        <taxon>Gunneridae</taxon>
        <taxon>Pentapetalae</taxon>
        <taxon>asterids</taxon>
        <taxon>lamiids</taxon>
        <taxon>Lamiales</taxon>
        <taxon>Oleaceae</taxon>
        <taxon>Oleeae</taxon>
        <taxon>Olea</taxon>
    </lineage>
</organism>
<keyword evidence="3" id="KW-1185">Reference proteome</keyword>
<comment type="caution">
    <text evidence="2">The sequence shown here is derived from an EMBL/GenBank/DDBJ whole genome shotgun (WGS) entry which is preliminary data.</text>
</comment>
<reference evidence="2 3" key="1">
    <citation type="submission" date="2019-12" db="EMBL/GenBank/DDBJ databases">
        <authorList>
            <person name="Alioto T."/>
            <person name="Alioto T."/>
            <person name="Gomez Garrido J."/>
        </authorList>
    </citation>
    <scope>NUCLEOTIDE SEQUENCE [LARGE SCALE GENOMIC DNA]</scope>
</reference>
<feature type="region of interest" description="Disordered" evidence="1">
    <location>
        <begin position="1"/>
        <end position="78"/>
    </location>
</feature>
<feature type="compositionally biased region" description="Low complexity" evidence="1">
    <location>
        <begin position="36"/>
        <end position="45"/>
    </location>
</feature>
<feature type="region of interest" description="Disordered" evidence="1">
    <location>
        <begin position="268"/>
        <end position="293"/>
    </location>
</feature>
<feature type="compositionally biased region" description="Polar residues" evidence="1">
    <location>
        <begin position="1"/>
        <end position="14"/>
    </location>
</feature>
<feature type="compositionally biased region" description="Low complexity" evidence="1">
    <location>
        <begin position="283"/>
        <end position="293"/>
    </location>
</feature>
<feature type="compositionally biased region" description="Polar residues" evidence="1">
    <location>
        <begin position="270"/>
        <end position="282"/>
    </location>
</feature>
<proteinExistence type="predicted"/>
<feature type="compositionally biased region" description="Low complexity" evidence="1">
    <location>
        <begin position="66"/>
        <end position="75"/>
    </location>
</feature>
<protein>
    <submittedName>
        <fullName evidence="2">Uncharacterized protein</fullName>
    </submittedName>
</protein>
<sequence>MESESASKSNQLINTKPEDNREDGKPLLEENNPKLSSRSSSSSSSLELCNGIPDNSSSKSQHEGALSSESESLSSPDVYQTPQWSMMSASPRAGSTLLLSQELSRQNQDWNAFSTMKSPPVQNMGRPTDYDPNRIPASVFITKRTGNMEWSVASNESLFSIHMGNNSFTRGYAMFGKSGEFPRLEEWNSSPSNLHYVPETKSGELNSSASSLPPLIEVPADIENSVKLGETSRVEKEDCGLCPKVAPTETVEDQAKEKPAMTEEIHLPPSVSNVSDGKISTHSPLSPSCPSDDSGNSNISFAFPVLVKDGVKTESLKTVPKEPVKPQLDSKPSNATPKASEMRWFSCFFCWPLRH</sequence>